<reference evidence="2" key="1">
    <citation type="submission" date="2022-11" db="UniProtKB">
        <authorList>
            <consortium name="WormBaseParasite"/>
        </authorList>
    </citation>
    <scope>IDENTIFICATION</scope>
</reference>
<sequence>MSDNSTVFRSLICGGVGSLAVDVALYPIDTIKTRLQTEQGFKATEQGFKAVGGFRHLYRGLSSVVIGTAPNAALFFFAYEQLKVISGGKSNVAYEAMCAGTAEFISCLTRVPIEVLKQRAQIGSGHSLLFLAKRIIRRDGFIGLYRGFGPMIALEIPFSFIEIPVWEFLRRECANFTNQEKCGPFQSAVAGSIAGCFAAVLTTPLDVTKTRIMLSDENKSMWKTLFQIRREEGIRKLFAGTIPRTAWMGFGGFVFFFAFEAAHDFTYRYF</sequence>
<organism evidence="1 2">
    <name type="scientific">Panagrolaimus sp. JU765</name>
    <dbReference type="NCBI Taxonomy" id="591449"/>
    <lineage>
        <taxon>Eukaryota</taxon>
        <taxon>Metazoa</taxon>
        <taxon>Ecdysozoa</taxon>
        <taxon>Nematoda</taxon>
        <taxon>Chromadorea</taxon>
        <taxon>Rhabditida</taxon>
        <taxon>Tylenchina</taxon>
        <taxon>Panagrolaimomorpha</taxon>
        <taxon>Panagrolaimoidea</taxon>
        <taxon>Panagrolaimidae</taxon>
        <taxon>Panagrolaimus</taxon>
    </lineage>
</organism>
<evidence type="ECO:0000313" key="2">
    <source>
        <dbReference type="WBParaSite" id="JU765_v2.g7057.t1"/>
    </source>
</evidence>
<protein>
    <submittedName>
        <fullName evidence="2">Mitochondrial carrier protein</fullName>
    </submittedName>
</protein>
<dbReference type="WBParaSite" id="JU765_v2.g7057.t1">
    <property type="protein sequence ID" value="JU765_v2.g7057.t1"/>
    <property type="gene ID" value="JU765_v2.g7057"/>
</dbReference>
<evidence type="ECO:0000313" key="1">
    <source>
        <dbReference type="Proteomes" id="UP000887576"/>
    </source>
</evidence>
<dbReference type="Proteomes" id="UP000887576">
    <property type="component" value="Unplaced"/>
</dbReference>
<proteinExistence type="predicted"/>
<accession>A0AC34RHY3</accession>
<name>A0AC34RHY3_9BILA</name>